<sequence>MFSIDRNPFFERYSYHTMNLGGCQRQYGGLGLDGLVLSEYNKKRIFHENRI</sequence>
<reference evidence="1 2" key="1">
    <citation type="submission" date="2009-01" db="EMBL/GenBank/DDBJ databases">
        <authorList>
            <person name="Fulton L."/>
            <person name="Clifton S."/>
            <person name="Fulton B."/>
            <person name="Xu J."/>
            <person name="Minx P."/>
            <person name="Pepin K.H."/>
            <person name="Johnson M."/>
            <person name="Bhonagiri V."/>
            <person name="Nash W.E."/>
            <person name="Mardis E.R."/>
            <person name="Wilson R.K."/>
        </authorList>
    </citation>
    <scope>NUCLEOTIDE SEQUENCE [LARGE SCALE GENOMIC DNA]</scope>
    <source>
        <strain evidence="2">DSM 10507 / JCM 14656 / S5a33</strain>
    </source>
</reference>
<dbReference type="Proteomes" id="UP000003100">
    <property type="component" value="Unassembled WGS sequence"/>
</dbReference>
<evidence type="ECO:0000313" key="2">
    <source>
        <dbReference type="Proteomes" id="UP000003100"/>
    </source>
</evidence>
<organism evidence="1 2">
    <name type="scientific">Blautia hydrogenotrophica (strain DSM 10507 / JCM 14656 / S5a33)</name>
    <name type="common">Ruminococcus hydrogenotrophicus</name>
    <dbReference type="NCBI Taxonomy" id="476272"/>
    <lineage>
        <taxon>Bacteria</taxon>
        <taxon>Bacillati</taxon>
        <taxon>Bacillota</taxon>
        <taxon>Clostridia</taxon>
        <taxon>Lachnospirales</taxon>
        <taxon>Lachnospiraceae</taxon>
        <taxon>Blautia</taxon>
    </lineage>
</organism>
<dbReference type="AlphaFoldDB" id="C0CNF2"/>
<proteinExistence type="predicted"/>
<keyword evidence="2" id="KW-1185">Reference proteome</keyword>
<comment type="caution">
    <text evidence="1">The sequence shown here is derived from an EMBL/GenBank/DDBJ whole genome shotgun (WGS) entry which is preliminary data.</text>
</comment>
<dbReference type="HOGENOM" id="CLU_3096167_0_0_9"/>
<accession>C0CNF2</accession>
<name>C0CNF2_BLAHS</name>
<reference evidence="1 2" key="2">
    <citation type="submission" date="2009-02" db="EMBL/GenBank/DDBJ databases">
        <title>Draft genome sequence of Blautia hydrogenotrophica DSM 10507 (Ruminococcus hydrogenotrophicus DSM 10507).</title>
        <authorList>
            <person name="Sudarsanam P."/>
            <person name="Ley R."/>
            <person name="Guruge J."/>
            <person name="Turnbaugh P.J."/>
            <person name="Mahowald M."/>
            <person name="Liep D."/>
            <person name="Gordon J."/>
        </authorList>
    </citation>
    <scope>NUCLEOTIDE SEQUENCE [LARGE SCALE GENOMIC DNA]</scope>
    <source>
        <strain evidence="2">DSM 10507 / JCM 14656 / S5a33</strain>
    </source>
</reference>
<evidence type="ECO:0000313" key="1">
    <source>
        <dbReference type="EMBL" id="EEG48722.1"/>
    </source>
</evidence>
<protein>
    <submittedName>
        <fullName evidence="1">Uncharacterized protein</fullName>
    </submittedName>
</protein>
<dbReference type="EMBL" id="ACBZ01000126">
    <property type="protein sequence ID" value="EEG48722.1"/>
    <property type="molecule type" value="Genomic_DNA"/>
</dbReference>
<gene>
    <name evidence="1" type="ORF">RUMHYD_02390</name>
</gene>